<dbReference type="InterPro" id="IPR037516">
    <property type="entry name" value="Tripartite_DENN"/>
</dbReference>
<dbReference type="InterPro" id="IPR002885">
    <property type="entry name" value="PPR_rpt"/>
</dbReference>
<feature type="region of interest" description="Disordered" evidence="3">
    <location>
        <begin position="1155"/>
        <end position="1239"/>
    </location>
</feature>
<evidence type="ECO:0000313" key="7">
    <source>
        <dbReference type="Proteomes" id="UP001162480"/>
    </source>
</evidence>
<feature type="region of interest" description="Disordered" evidence="3">
    <location>
        <begin position="1689"/>
        <end position="1712"/>
    </location>
</feature>
<dbReference type="EMBL" id="OX597825">
    <property type="protein sequence ID" value="CAI9731010.1"/>
    <property type="molecule type" value="Genomic_DNA"/>
</dbReference>
<name>A0AA36BAT6_OCTVU</name>
<organism evidence="6 7">
    <name type="scientific">Octopus vulgaris</name>
    <name type="common">Common octopus</name>
    <dbReference type="NCBI Taxonomy" id="6645"/>
    <lineage>
        <taxon>Eukaryota</taxon>
        <taxon>Metazoa</taxon>
        <taxon>Spiralia</taxon>
        <taxon>Lophotrochozoa</taxon>
        <taxon>Mollusca</taxon>
        <taxon>Cephalopoda</taxon>
        <taxon>Coleoidea</taxon>
        <taxon>Octopodiformes</taxon>
        <taxon>Octopoda</taxon>
        <taxon>Incirrata</taxon>
        <taxon>Octopodidae</taxon>
        <taxon>Octopus</taxon>
    </lineage>
</organism>
<evidence type="ECO:0000313" key="6">
    <source>
        <dbReference type="EMBL" id="CAI9731010.1"/>
    </source>
</evidence>
<dbReference type="Proteomes" id="UP001162480">
    <property type="component" value="Chromosome 12"/>
</dbReference>
<proteinExistence type="predicted"/>
<feature type="compositionally biased region" description="Polar residues" evidence="3">
    <location>
        <begin position="1581"/>
        <end position="1594"/>
    </location>
</feature>
<dbReference type="InterPro" id="IPR051696">
    <property type="entry name" value="DENN_Domain_GEFs"/>
</dbReference>
<feature type="compositionally biased region" description="Low complexity" evidence="3">
    <location>
        <begin position="1178"/>
        <end position="1196"/>
    </location>
</feature>
<feature type="compositionally biased region" description="Basic and acidic residues" evidence="3">
    <location>
        <begin position="1322"/>
        <end position="1334"/>
    </location>
</feature>
<feature type="domain" description="UDENN" evidence="4">
    <location>
        <begin position="230"/>
        <end position="681"/>
    </location>
</feature>
<feature type="region of interest" description="Disordered" evidence="3">
    <location>
        <begin position="1541"/>
        <end position="1618"/>
    </location>
</feature>
<dbReference type="GO" id="GO:0031410">
    <property type="term" value="C:cytoplasmic vesicle"/>
    <property type="evidence" value="ECO:0007669"/>
    <property type="project" value="TreeGrafter"/>
</dbReference>
<gene>
    <name evidence="6" type="ORF">OCTVUL_1B013286</name>
</gene>
<dbReference type="PROSITE" id="PS51375">
    <property type="entry name" value="PPR"/>
    <property type="match status" value="1"/>
</dbReference>
<evidence type="ECO:0000259" key="4">
    <source>
        <dbReference type="PROSITE" id="PS50211"/>
    </source>
</evidence>
<dbReference type="Gene3D" id="2.100.10.50">
    <property type="match status" value="2"/>
</dbReference>
<dbReference type="InterPro" id="IPR005112">
    <property type="entry name" value="dDENN_dom"/>
</dbReference>
<dbReference type="GO" id="GO:0005085">
    <property type="term" value="F:guanyl-nucleotide exchange factor activity"/>
    <property type="evidence" value="ECO:0007669"/>
    <property type="project" value="UniProtKB-KW"/>
</dbReference>
<dbReference type="InterPro" id="IPR001194">
    <property type="entry name" value="cDENN_dom"/>
</dbReference>
<feature type="domain" description="MABP" evidence="5">
    <location>
        <begin position="58"/>
        <end position="238"/>
    </location>
</feature>
<dbReference type="PANTHER" id="PTHR12296">
    <property type="entry name" value="DENN DOMAIN-CONTAINING PROTEIN 4"/>
    <property type="match status" value="1"/>
</dbReference>
<dbReference type="InterPro" id="IPR043153">
    <property type="entry name" value="DENN_C"/>
</dbReference>
<feature type="repeat" description="PPR" evidence="2">
    <location>
        <begin position="839"/>
        <end position="873"/>
    </location>
</feature>
<feature type="compositionally biased region" description="Polar residues" evidence="3">
    <location>
        <begin position="1606"/>
        <end position="1618"/>
    </location>
</feature>
<keyword evidence="7" id="KW-1185">Reference proteome</keyword>
<sequence>MLIQPKRIISFVVSLIMAHIKMDERRVADYFVVAGLPETPSPLEESTNESIIKQTHKQDPITDICVINKSLAEKEPKGYVCLERTQTGFLADLNHGSIRCSEMYICYRRGREKPPLTDIGDLSLINHSTVNNETSMWLLDLLEITQTRKEKLMSGCEIVHTTAHGHSANVNNSNSSRIYITYRRASDMASSDTLAVVDICIILTNKNESAPHAYCQINKNLNKGMMGSDVYLCYKKAMTKTDVLAYKPAILGRFPEADYDNYPLPESVPLFCLPMGATIECWPAKAQHPLPVFSTFILTTCGGEKAYGAAVSFYEEFPEEKLTDFQLRHLGLKNKHIREQYRIPKTVHSNKCICLLSRWPFFDAFKKFLSYLYRISITGPYNVPIERHISHFMFDVPYPSPQRPRILVQLNHEALSLSMPEDSPLPQSGASFITLLKDLGPENCMTILLHVLLEQKILIHSLRPAVLTGVAEAVTTMIFPLHWQCPYIPLCPLGLSGVLSAPCPFIVGIDSRYFDLYSPPPDVVCVDLDTNTIWFDDKKVINSKLLPKKPARVLQDTLHKIFNQLSAHTSTTPTPDEVSLELAPIDYDFKVKQKETMIELQIQEAFLRFMACLMKGYKTFLQPIMWEPTASTTKAASLFDMQGFLKSRDKAYLKFFSLLIKTQTFIRFIEERSFVSDKDVSLAFFDECTEKVEDTKDEPQLIDFDDSHKSERTVFILPPEPSGLPEGATYSYNGFPELKPELFLLKKASTSSLAGKQSACPNSPIAKRTKQEVRMAQKIAQQQVGSPDLWAKCLLGHCYCLWFIHLPAFVKLSQSKPRALRLAYDILQKMNTIKDIRPDEVCYRVVLQLCGQYNEPTLAVMVLCEMKRVGVQPNAITYGYYNKAVLESKWPSDTKNGLLLWKKLRNVITAIAQLRKGLLHQRSSTAYCYNSESDYDQVSHTSNDSCIDEAAVSSTDANSGGTTGNRIIAKADLGSDMVVTCSNKVANEERMSTALANSNSSDSSHSNNNFIGSQFRTRVGSIMRRSAKNITSTESIEALKTNLFGSSAGVLMVSDSILKNNNFNYNLHDLEMEAKRKRHKSAGDNHLKTRSNSMFSNWRPSWSSANAFSMRFSDLTKKEKVSETIEQKTVETCLLANPSIEDSGIILDEANQNEAVQQLPSEKEPSKEATPTDETDSKSTTKSPTKSSIPLSSSFSAPITENDPLGLFDNNVNESEMNNNSSPVSPTKPSSSFSKKSLVQTISPERILRDIRASNLCSTLHEEGMDDEDLVNIRYDTGNRKLGDLGRTSSSPDCLADSVKANFNHQTPQKKSKISSTLSLDEAGKVDRSQDTKLRRTNSLRRRNEMLSGVLKSASLVLNKLNELKQSITQPGHSGSNLSLTPSEDRDSGTGDEDNHDGLSGLKQRMSGSLDFLSRTDNCLNEALTENRRQSSHDSISSPTFTGQDIPMMEFSDSSTKSTSTDSYLSYGLFDFFEKMGEITIEVEMTSCCRCPHCLCLLYDEEIMAGWSADDSNLNTSCTFCAKKLVPRIQIFIKDARKHLNKGTSPVKDQDKSSSVFGSPRKDKSNAVTTESSEKSKTSSNPPSQRTSISSTFSCDKGDNDETTSEEGTQNSVQSESQECVNECSPECETISSEASNEQSSTDVTTDSCNNNNNKHVKSNRYRSTSECLTAFTSSSAVYSSLYDDKGSNLESPTSCPSTATTKTGQQELRNSTLSSEIKRDFISGKSIILEPITFPYLSPLVLRKELENVVESDGDLCLLESNFVDEHPIIFWNMVWYFRRIAVPCHLSGLVLKSKMLKSLELDEPVNNGMKLNSRNVSVRTMWDNVKMNDEMGLPMYMAWRAGRASAIVDALVTDSQIYSRPLMQQIISNIHVVNDMLTPIKLLADARRRKSRKGYRRSFYREILFLAFVACGKNVVDLEGFDRAYRAAFSKLSKAEINRLQLDDAPLPLAVRYCRAVFEELEEDVNRNMFSNIGSQGEENQNKHFKTFSQMFYQFAFEISVLKLMKTKGFTHTLPILFAFLPPNFFINEKTE</sequence>
<dbReference type="GO" id="GO:0032483">
    <property type="term" value="P:regulation of Rab protein signal transduction"/>
    <property type="evidence" value="ECO:0007669"/>
    <property type="project" value="TreeGrafter"/>
</dbReference>
<dbReference type="PROSITE" id="PS50211">
    <property type="entry name" value="DENN"/>
    <property type="match status" value="1"/>
</dbReference>
<feature type="region of interest" description="Disordered" evidence="3">
    <location>
        <begin position="1305"/>
        <end position="1340"/>
    </location>
</feature>
<dbReference type="InterPro" id="IPR011990">
    <property type="entry name" value="TPR-like_helical_dom_sf"/>
</dbReference>
<feature type="region of interest" description="Disordered" evidence="3">
    <location>
        <begin position="1367"/>
        <end position="1401"/>
    </location>
</feature>
<dbReference type="SMART" id="SM00799">
    <property type="entry name" value="DENN"/>
    <property type="match status" value="1"/>
</dbReference>
<feature type="compositionally biased region" description="Low complexity" evidence="3">
    <location>
        <begin position="1210"/>
        <end position="1237"/>
    </location>
</feature>
<dbReference type="PROSITE" id="PS51498">
    <property type="entry name" value="MABP"/>
    <property type="match status" value="1"/>
</dbReference>
<dbReference type="InterPro" id="IPR023341">
    <property type="entry name" value="MABP"/>
</dbReference>
<dbReference type="Pfam" id="PF02141">
    <property type="entry name" value="DENN"/>
    <property type="match status" value="1"/>
</dbReference>
<dbReference type="InterPro" id="IPR005113">
    <property type="entry name" value="uDENN_dom"/>
</dbReference>
<dbReference type="PANTHER" id="PTHR12296:SF30">
    <property type="entry name" value="DENN DOMAIN-CONTAINING PROTEIN CRAG"/>
    <property type="match status" value="1"/>
</dbReference>
<feature type="region of interest" description="Disordered" evidence="3">
    <location>
        <begin position="1631"/>
        <end position="1657"/>
    </location>
</feature>
<accession>A0AA36BAT6</accession>
<evidence type="ECO:0000256" key="2">
    <source>
        <dbReference type="PROSITE-ProRule" id="PRU00708"/>
    </source>
</evidence>
<evidence type="ECO:0000256" key="3">
    <source>
        <dbReference type="SAM" id="MobiDB-lite"/>
    </source>
</evidence>
<dbReference type="Pfam" id="PF13812">
    <property type="entry name" value="PPR_3"/>
    <property type="match status" value="1"/>
</dbReference>
<dbReference type="SMART" id="SM00800">
    <property type="entry name" value="uDENN"/>
    <property type="match status" value="1"/>
</dbReference>
<keyword evidence="1" id="KW-0344">Guanine-nucleotide releasing factor</keyword>
<dbReference type="Pfam" id="PF03456">
    <property type="entry name" value="uDENN"/>
    <property type="match status" value="1"/>
</dbReference>
<protein>
    <recommendedName>
        <fullName evidence="8">C-myc promoter-binding protein</fullName>
    </recommendedName>
</protein>
<evidence type="ECO:0000259" key="5">
    <source>
        <dbReference type="PROSITE" id="PS51498"/>
    </source>
</evidence>
<feature type="compositionally biased region" description="Polar residues" evidence="3">
    <location>
        <begin position="1631"/>
        <end position="1649"/>
    </location>
</feature>
<dbReference type="Pfam" id="PF03455">
    <property type="entry name" value="dDENN"/>
    <property type="match status" value="1"/>
</dbReference>
<dbReference type="Gene3D" id="3.40.50.11500">
    <property type="match status" value="1"/>
</dbReference>
<evidence type="ECO:0000256" key="1">
    <source>
        <dbReference type="ARBA" id="ARBA00022658"/>
    </source>
</evidence>
<dbReference type="Gene3D" id="1.25.40.10">
    <property type="entry name" value="Tetratricopeptide repeat domain"/>
    <property type="match status" value="1"/>
</dbReference>
<reference evidence="6" key="1">
    <citation type="submission" date="2023-08" db="EMBL/GenBank/DDBJ databases">
        <authorList>
            <person name="Alioto T."/>
            <person name="Alioto T."/>
            <person name="Gomez Garrido J."/>
        </authorList>
    </citation>
    <scope>NUCLEOTIDE SEQUENCE</scope>
</reference>
<evidence type="ECO:0008006" key="8">
    <source>
        <dbReference type="Google" id="ProtNLM"/>
    </source>
</evidence>
<feature type="compositionally biased region" description="Polar residues" evidence="3">
    <location>
        <begin position="1367"/>
        <end position="1382"/>
    </location>
</feature>
<dbReference type="SMART" id="SM00801">
    <property type="entry name" value="dDENN"/>
    <property type="match status" value="1"/>
</dbReference>